<keyword evidence="1 2" id="KW-0597">Phosphoprotein</keyword>
<accession>C6BTG4</accession>
<dbReference type="SUPFAM" id="SSF52172">
    <property type="entry name" value="CheY-like"/>
    <property type="match status" value="1"/>
</dbReference>
<protein>
    <submittedName>
        <fullName evidence="5">Response regulator receiver protein</fullName>
    </submittedName>
</protein>
<proteinExistence type="predicted"/>
<dbReference type="STRING" id="526222.Desal_3599"/>
<dbReference type="PROSITE" id="PS50110">
    <property type="entry name" value="RESPONSE_REGULATORY"/>
    <property type="match status" value="1"/>
</dbReference>
<dbReference type="InterPro" id="IPR011006">
    <property type="entry name" value="CheY-like_superfamily"/>
</dbReference>
<sequence>MTPEQDPYFFVLADDDPRLHEYTVSILRDAGILEKHESFYDPVSFLAFLKESEEEPDVILLDVHFEGSGLSGVDILPYIREEYPYIPVILLTGMDAEATDEAQSDVFTYFIPKPVTEDHLLRMLHFYLGKSKKTAEQVNTLMAEMEEVKGYHQLLEEEVEQLQDEQRRLEEQSKSEKVAGAGKGFERVTEILESLLTKSEAMPSFIADLEKVYSTQFKLFKKVIETLIRFDVQDSGTPGMNIHKVKGTQNVFSARLSRKVRLFYYSSAKTVRKRLLRLDIYHDTKGMDKWIKNNYHSYAEIEE</sequence>
<dbReference type="Proteomes" id="UP000002601">
    <property type="component" value="Chromosome"/>
</dbReference>
<feature type="domain" description="Response regulatory" evidence="4">
    <location>
        <begin position="9"/>
        <end position="128"/>
    </location>
</feature>
<keyword evidence="3" id="KW-0175">Coiled coil</keyword>
<dbReference type="eggNOG" id="COG2204">
    <property type="taxonomic scope" value="Bacteria"/>
</dbReference>
<dbReference type="RefSeq" id="WP_015853461.1">
    <property type="nucleotide sequence ID" value="NC_012881.1"/>
</dbReference>
<feature type="modified residue" description="4-aspartylphosphate" evidence="2">
    <location>
        <position position="62"/>
    </location>
</feature>
<dbReference type="PANTHER" id="PTHR44591:SF3">
    <property type="entry name" value="RESPONSE REGULATORY DOMAIN-CONTAINING PROTEIN"/>
    <property type="match status" value="1"/>
</dbReference>
<dbReference type="CDD" id="cd00156">
    <property type="entry name" value="REC"/>
    <property type="match status" value="1"/>
</dbReference>
<evidence type="ECO:0000256" key="1">
    <source>
        <dbReference type="ARBA" id="ARBA00022553"/>
    </source>
</evidence>
<dbReference type="SMART" id="SM00448">
    <property type="entry name" value="REC"/>
    <property type="match status" value="1"/>
</dbReference>
<organism evidence="5 6">
    <name type="scientific">Maridesulfovibrio salexigens (strain ATCC 14822 / DSM 2638 / NCIMB 8403 / VKM B-1763)</name>
    <name type="common">Desulfovibrio salexigens</name>
    <dbReference type="NCBI Taxonomy" id="526222"/>
    <lineage>
        <taxon>Bacteria</taxon>
        <taxon>Pseudomonadati</taxon>
        <taxon>Thermodesulfobacteriota</taxon>
        <taxon>Desulfovibrionia</taxon>
        <taxon>Desulfovibrionales</taxon>
        <taxon>Desulfovibrionaceae</taxon>
        <taxon>Maridesulfovibrio</taxon>
    </lineage>
</organism>
<reference evidence="5 6" key="1">
    <citation type="submission" date="2009-06" db="EMBL/GenBank/DDBJ databases">
        <title>Complete sequence of Desulfovibrio salexigens DSM 2638.</title>
        <authorList>
            <consortium name="US DOE Joint Genome Institute"/>
            <person name="Lucas S."/>
            <person name="Copeland A."/>
            <person name="Lapidus A."/>
            <person name="Glavina del Rio T."/>
            <person name="Tice H."/>
            <person name="Bruce D."/>
            <person name="Goodwin L."/>
            <person name="Pitluck S."/>
            <person name="Munk A.C."/>
            <person name="Brettin T."/>
            <person name="Detter J.C."/>
            <person name="Han C."/>
            <person name="Tapia R."/>
            <person name="Larimer F."/>
            <person name="Land M."/>
            <person name="Hauser L."/>
            <person name="Kyrpides N."/>
            <person name="Anderson I."/>
            <person name="Wall J.D."/>
            <person name="Arkin A.P."/>
            <person name="Dehal P."/>
            <person name="Chivian D."/>
            <person name="Giles B."/>
            <person name="Hazen T.C."/>
        </authorList>
    </citation>
    <scope>NUCLEOTIDE SEQUENCE [LARGE SCALE GENOMIC DNA]</scope>
    <source>
        <strain evidence="6">ATCC 14822 / DSM 2638 / NCIMB 8403 / VKM B-1763</strain>
    </source>
</reference>
<evidence type="ECO:0000259" key="4">
    <source>
        <dbReference type="PROSITE" id="PS50110"/>
    </source>
</evidence>
<dbReference type="InterPro" id="IPR050595">
    <property type="entry name" value="Bact_response_regulator"/>
</dbReference>
<evidence type="ECO:0000256" key="3">
    <source>
        <dbReference type="SAM" id="Coils"/>
    </source>
</evidence>
<name>C6BTG4_MARSD</name>
<gene>
    <name evidence="5" type="ordered locus">Desal_3599</name>
</gene>
<dbReference type="InterPro" id="IPR001789">
    <property type="entry name" value="Sig_transdc_resp-reg_receiver"/>
</dbReference>
<dbReference type="KEGG" id="dsa:Desal_3599"/>
<dbReference type="HOGENOM" id="CLU_917431_0_0_7"/>
<feature type="coiled-coil region" evidence="3">
    <location>
        <begin position="145"/>
        <end position="179"/>
    </location>
</feature>
<dbReference type="PANTHER" id="PTHR44591">
    <property type="entry name" value="STRESS RESPONSE REGULATOR PROTEIN 1"/>
    <property type="match status" value="1"/>
</dbReference>
<keyword evidence="6" id="KW-1185">Reference proteome</keyword>
<dbReference type="EMBL" id="CP001649">
    <property type="protein sequence ID" value="ACS81645.1"/>
    <property type="molecule type" value="Genomic_DNA"/>
</dbReference>
<evidence type="ECO:0000313" key="6">
    <source>
        <dbReference type="Proteomes" id="UP000002601"/>
    </source>
</evidence>
<evidence type="ECO:0000313" key="5">
    <source>
        <dbReference type="EMBL" id="ACS81645.1"/>
    </source>
</evidence>
<dbReference type="OrthoDB" id="9784719at2"/>
<dbReference type="Pfam" id="PF00072">
    <property type="entry name" value="Response_reg"/>
    <property type="match status" value="1"/>
</dbReference>
<dbReference type="GO" id="GO:0000160">
    <property type="term" value="P:phosphorelay signal transduction system"/>
    <property type="evidence" value="ECO:0007669"/>
    <property type="project" value="InterPro"/>
</dbReference>
<dbReference type="Gene3D" id="3.40.50.2300">
    <property type="match status" value="1"/>
</dbReference>
<dbReference type="AlphaFoldDB" id="C6BTG4"/>
<evidence type="ECO:0000256" key="2">
    <source>
        <dbReference type="PROSITE-ProRule" id="PRU00169"/>
    </source>
</evidence>